<dbReference type="RefSeq" id="WP_209772634.1">
    <property type="nucleotide sequence ID" value="NZ_JAGINP010000036.1"/>
</dbReference>
<dbReference type="EMBL" id="JAGINP010000036">
    <property type="protein sequence ID" value="MBP2296888.1"/>
    <property type="molecule type" value="Genomic_DNA"/>
</dbReference>
<dbReference type="InterPro" id="IPR001387">
    <property type="entry name" value="Cro/C1-type_HTH"/>
</dbReference>
<accession>A0ABS4SXS8</accession>
<comment type="caution">
    <text evidence="2">The sequence shown here is derived from an EMBL/GenBank/DDBJ whole genome shotgun (WGS) entry which is preliminary data.</text>
</comment>
<organism evidence="2 3">
    <name type="scientific">Azospirillum rugosum</name>
    <dbReference type="NCBI Taxonomy" id="416170"/>
    <lineage>
        <taxon>Bacteria</taxon>
        <taxon>Pseudomonadati</taxon>
        <taxon>Pseudomonadota</taxon>
        <taxon>Alphaproteobacteria</taxon>
        <taxon>Rhodospirillales</taxon>
        <taxon>Azospirillaceae</taxon>
        <taxon>Azospirillum</taxon>
    </lineage>
</organism>
<keyword evidence="3" id="KW-1185">Reference proteome</keyword>
<protein>
    <submittedName>
        <fullName evidence="2">Transcriptional regulator with XRE-family HTH domain</fullName>
    </submittedName>
</protein>
<evidence type="ECO:0000259" key="1">
    <source>
        <dbReference type="PROSITE" id="PS50943"/>
    </source>
</evidence>
<name>A0ABS4SXS8_9PROT</name>
<dbReference type="InterPro" id="IPR010982">
    <property type="entry name" value="Lambda_DNA-bd_dom_sf"/>
</dbReference>
<dbReference type="Proteomes" id="UP000781958">
    <property type="component" value="Unassembled WGS sequence"/>
</dbReference>
<dbReference type="CDD" id="cd00093">
    <property type="entry name" value="HTH_XRE"/>
    <property type="match status" value="1"/>
</dbReference>
<reference evidence="2 3" key="1">
    <citation type="submission" date="2021-03" db="EMBL/GenBank/DDBJ databases">
        <title>Genomic Encyclopedia of Type Strains, Phase III (KMG-III): the genomes of soil and plant-associated and newly described type strains.</title>
        <authorList>
            <person name="Whitman W."/>
        </authorList>
    </citation>
    <scope>NUCLEOTIDE SEQUENCE [LARGE SCALE GENOMIC DNA]</scope>
    <source>
        <strain evidence="2 3">IMMIB AFH-6</strain>
    </source>
</reference>
<evidence type="ECO:0000313" key="3">
    <source>
        <dbReference type="Proteomes" id="UP000781958"/>
    </source>
</evidence>
<dbReference type="SMART" id="SM00530">
    <property type="entry name" value="HTH_XRE"/>
    <property type="match status" value="1"/>
</dbReference>
<dbReference type="Pfam" id="PF01381">
    <property type="entry name" value="HTH_3"/>
    <property type="match status" value="1"/>
</dbReference>
<gene>
    <name evidence="2" type="ORF">J2851_006706</name>
</gene>
<feature type="domain" description="HTH cro/C1-type" evidence="1">
    <location>
        <begin position="9"/>
        <end position="62"/>
    </location>
</feature>
<dbReference type="PROSITE" id="PS50943">
    <property type="entry name" value="HTH_CROC1"/>
    <property type="match status" value="1"/>
</dbReference>
<evidence type="ECO:0000313" key="2">
    <source>
        <dbReference type="EMBL" id="MBP2296888.1"/>
    </source>
</evidence>
<dbReference type="Gene3D" id="1.10.260.40">
    <property type="entry name" value="lambda repressor-like DNA-binding domains"/>
    <property type="match status" value="1"/>
</dbReference>
<proteinExistence type="predicted"/>
<sequence length="89" mass="9331">MNLTPAQCRAARGLVNMTQQQLAEASGVSLRTITHFEKGGRTPIPAILRALKDTLETAGVIFIPSNGEGVGVRLRKGAEPPAGLNHSGN</sequence>
<dbReference type="SUPFAM" id="SSF47413">
    <property type="entry name" value="lambda repressor-like DNA-binding domains"/>
    <property type="match status" value="1"/>
</dbReference>